<organism evidence="2">
    <name type="scientific">Cryptosporidium canis</name>
    <dbReference type="NCBI Taxonomy" id="195482"/>
    <lineage>
        <taxon>Eukaryota</taxon>
        <taxon>Sar</taxon>
        <taxon>Alveolata</taxon>
        <taxon>Apicomplexa</taxon>
        <taxon>Conoidasida</taxon>
        <taxon>Coccidia</taxon>
        <taxon>Eucoccidiorida</taxon>
        <taxon>Eimeriorina</taxon>
        <taxon>Cryptosporidiidae</taxon>
        <taxon>Cryptosporidium</taxon>
    </lineage>
</organism>
<reference evidence="2" key="1">
    <citation type="submission" date="2022-10" db="EMBL/GenBank/DDBJ databases">
        <title>Adaptive evolution leads to modifications in subtelomeric GC content in a zoonotic Cryptosporidium species.</title>
        <authorList>
            <person name="Li J."/>
            <person name="Feng Y."/>
            <person name="Xiao L."/>
        </authorList>
    </citation>
    <scope>NUCLEOTIDE SEQUENCE</scope>
    <source>
        <strain evidence="2">33844</strain>
    </source>
</reference>
<dbReference type="EMBL" id="JAPCXC010000035">
    <property type="protein sequence ID" value="KAJ1609318.1"/>
    <property type="molecule type" value="Genomic_DNA"/>
</dbReference>
<feature type="signal peptide" evidence="1">
    <location>
        <begin position="1"/>
        <end position="26"/>
    </location>
</feature>
<dbReference type="Proteomes" id="UP001067231">
    <property type="component" value="Unassembled WGS sequence"/>
</dbReference>
<evidence type="ECO:0000256" key="1">
    <source>
        <dbReference type="SAM" id="SignalP"/>
    </source>
</evidence>
<dbReference type="PROSITE" id="PS51257">
    <property type="entry name" value="PROKAR_LIPOPROTEIN"/>
    <property type="match status" value="1"/>
</dbReference>
<accession>A0A9D5HV91</accession>
<keyword evidence="1" id="KW-0732">Signal</keyword>
<evidence type="ECO:0000313" key="2">
    <source>
        <dbReference type="EMBL" id="KAJ1609318.1"/>
    </source>
</evidence>
<dbReference type="OrthoDB" id="341839at2759"/>
<feature type="chain" id="PRO_5038571348" evidence="1">
    <location>
        <begin position="27"/>
        <end position="1874"/>
    </location>
</feature>
<protein>
    <submittedName>
        <fullName evidence="2">Signal peptide protein</fullName>
    </submittedName>
</protein>
<proteinExistence type="predicted"/>
<gene>
    <name evidence="2" type="ORF">OJ253_1611</name>
</gene>
<sequence>MRGKYNIHIIILLILVLILLISGCISSDQINISNQNSLSINTSSEDGKDTGDQLGVPIGFIREYGFYFLNSNGFDLEPFVCELENDNLERKYLSFASELGKTMSKLLLNIKLTNSAIFKVYSDIFNSLLGLEHIRSNYYYFLEIEKMYMQVKDLKIKEYLFDEKEIESEIQIYLNNINGLISNLSRKNEQTKEGEFCTNLYLFRFKGLKQIMMTISGFVSSILSKKLVANFKLDHPQFNQVFDLISKDMSYLTYISTISELNLRLKTTFQRCLHTVGSMDIPLFGGDVPDSSLTNILSESFKQSFGIEDFKRSASRFGSALDEIAENNIYRVNCESVIYELKEFINSQKVVINDSLHASKAILQSMVSIPVKSEALILRYKIFKDYFKDMVPKELLFDNMAEQINKESLRTLILFISEHQFQLHDSYHKFNQIFDYSKFDNYLQWWDNYFSLDVGNTLTKNRLSDLSNILDISISSFNNMSIMENRVLSILSLELLSRLLRNSGINNIDYVFRLINDVHVRSKFNMIKNSYLINYETLVNKGLLDADISNFMQDLNHGNGIYGSYDESCGKLKTYFKEVGLKNNVQEILSQFDSYIYSEVQKHRISLERFHENKNSANVLFITKLGNIDQYQFVIDLIENLILGETGFEEHILNYLEMRSCIGDIHFNFSQLTSLSTSTAGDTTDLREFLYQIRDRLFSYRDSMLKSIDLSVNNEVAQFIESTFEIYLLAQIYFPGSLSQTLRSKETLDTPFGRDDLNFIYDSIVRVENLLFRTRDIKPYIFSNSEFKERVSFLYSVFGSYLQQASNLNNYLIKWNKEHILDNNLLLNPSSTKFINLLNSSLNEISDKLIDLFSLGSLSKKIEKDILGDIEMIFLQLKSQEFTQLLDKLSELSRSEGLIKRLLNGLSMALSQKFIDEIKNIAVLNDFVRFNADDKMATWTYPIYSSNYPGSILVNKELVRFTEQNLDSGCNVAYLDRIGHQNKSRVITGNDHSFSSYNVVVIHCKISSEPGGTIIDFLKRRALIKDSGSVTLPGYLDKMLDSEIYISYLAVDFSLANSLDALNKLEVQMNQQFLLFPDLHIDYFPNLDTLIVSGGKILIDLNRDFIRKMIGSLATNNSELDSTNVFLYKSTIRTLELPLDKDGKSANVQIVGKYSGFGGETPVCFAIISDGFQEFRQDASLLVSAQKRLFQEAISNYVPVYKNFAPLNTLYGSVREFVWIVSEKSHVLYMMLLRGEVENKHKTSEEHSLIYPVATEIQGQTQISHMNTFFNSIARRRNWNNLFYDVVKNKLFILNDSEFTTDYSEAFSEFESETSLFVNLSYSSTHILDVSIYESDISNAMDSYVSGSMPLFCSSRRNYLDNSILLNMNKHLTLHEIISYRSLLYTINPLIKLKVRNLPSQGALRRIFHFGKDYFMDLERFRFSYILPLKDINDRAAVSAVRKNIRSVLENMIQHTSCPQLSKFTTDISSGSIGYNIVTPTPSGTSIVKSEDEIFQFNGKPYFVIRYSQPNLISALSDFLREVLDGKVNVILASDGFDLTTLKTDELPSENSIAQVHRLKGVPIELVENERLIRIYVNSYETENLELVHQIMSIYHGFDLSIVTKHHEYHYFYLLCWDLNEGSPKICSYIQIFRYLRSNLFEKLKLYQISLNRNVSLSAIAEEGEILSLDFVGLSILSRFGGSVLYKSDKFYELYYYTEQYWDMCSFAQEFFKFSSEFPIKAINFDPSIKDIIFMPNFSECPVPEITTLLNEEKLPHFVTYYMDLSTPGYIFTLYDSIRYQTLSIFINFFISKKKIFIRYEGLDHISSPKSIFEILSYFDIDVVQNTSVFSIRLNEISLRYSEIQSAKIVANQIKSLIPNSTITGINTRGENIF</sequence>
<name>A0A9D5HV91_9CRYT</name>
<comment type="caution">
    <text evidence="2">The sequence shown here is derived from an EMBL/GenBank/DDBJ whole genome shotgun (WGS) entry which is preliminary data.</text>
</comment>